<protein>
    <submittedName>
        <fullName evidence="1">Uncharacterized protein</fullName>
    </submittedName>
</protein>
<feature type="non-terminal residue" evidence="1">
    <location>
        <position position="64"/>
    </location>
</feature>
<keyword evidence="2" id="KW-1185">Reference proteome</keyword>
<evidence type="ECO:0000313" key="2">
    <source>
        <dbReference type="Proteomes" id="UP000237105"/>
    </source>
</evidence>
<comment type="caution">
    <text evidence="1">The sequence shown here is derived from an EMBL/GenBank/DDBJ whole genome shotgun (WGS) entry which is preliminary data.</text>
</comment>
<dbReference type="AlphaFoldDB" id="A0A2P5DAG7"/>
<evidence type="ECO:0000313" key="1">
    <source>
        <dbReference type="EMBL" id="PON70285.1"/>
    </source>
</evidence>
<sequence>KTYEEEKLCNQKLASIPQNRSYYGDHVARRRPEKTYEEERAVQPKTCQQTSKSFVLWGTRRSSM</sequence>
<dbReference type="EMBL" id="JXTB01000051">
    <property type="protein sequence ID" value="PON70285.1"/>
    <property type="molecule type" value="Genomic_DNA"/>
</dbReference>
<feature type="non-terminal residue" evidence="1">
    <location>
        <position position="1"/>
    </location>
</feature>
<gene>
    <name evidence="1" type="ORF">PanWU01x14_082090</name>
</gene>
<organism evidence="1 2">
    <name type="scientific">Parasponia andersonii</name>
    <name type="common">Sponia andersonii</name>
    <dbReference type="NCBI Taxonomy" id="3476"/>
    <lineage>
        <taxon>Eukaryota</taxon>
        <taxon>Viridiplantae</taxon>
        <taxon>Streptophyta</taxon>
        <taxon>Embryophyta</taxon>
        <taxon>Tracheophyta</taxon>
        <taxon>Spermatophyta</taxon>
        <taxon>Magnoliopsida</taxon>
        <taxon>eudicotyledons</taxon>
        <taxon>Gunneridae</taxon>
        <taxon>Pentapetalae</taxon>
        <taxon>rosids</taxon>
        <taxon>fabids</taxon>
        <taxon>Rosales</taxon>
        <taxon>Cannabaceae</taxon>
        <taxon>Parasponia</taxon>
    </lineage>
</organism>
<proteinExistence type="predicted"/>
<dbReference type="Proteomes" id="UP000237105">
    <property type="component" value="Unassembled WGS sequence"/>
</dbReference>
<reference evidence="2" key="1">
    <citation type="submission" date="2016-06" db="EMBL/GenBank/DDBJ databases">
        <title>Parallel loss of symbiosis genes in relatives of nitrogen-fixing non-legume Parasponia.</title>
        <authorList>
            <person name="Van Velzen R."/>
            <person name="Holmer R."/>
            <person name="Bu F."/>
            <person name="Rutten L."/>
            <person name="Van Zeijl A."/>
            <person name="Liu W."/>
            <person name="Santuari L."/>
            <person name="Cao Q."/>
            <person name="Sharma T."/>
            <person name="Shen D."/>
            <person name="Roswanjaya Y."/>
            <person name="Wardhani T."/>
            <person name="Kalhor M.S."/>
            <person name="Jansen J."/>
            <person name="Van den Hoogen J."/>
            <person name="Gungor B."/>
            <person name="Hartog M."/>
            <person name="Hontelez J."/>
            <person name="Verver J."/>
            <person name="Yang W.-C."/>
            <person name="Schijlen E."/>
            <person name="Repin R."/>
            <person name="Schilthuizen M."/>
            <person name="Schranz E."/>
            <person name="Heidstra R."/>
            <person name="Miyata K."/>
            <person name="Fedorova E."/>
            <person name="Kohlen W."/>
            <person name="Bisseling T."/>
            <person name="Smit S."/>
            <person name="Geurts R."/>
        </authorList>
    </citation>
    <scope>NUCLEOTIDE SEQUENCE [LARGE SCALE GENOMIC DNA]</scope>
    <source>
        <strain evidence="2">cv. WU1-14</strain>
    </source>
</reference>
<accession>A0A2P5DAG7</accession>
<name>A0A2P5DAG7_PARAD</name>